<organism evidence="1 2">
    <name type="scientific">Chthonomonas calidirosea (strain DSM 23976 / ICMP 18418 / T49)</name>
    <dbReference type="NCBI Taxonomy" id="1303518"/>
    <lineage>
        <taxon>Bacteria</taxon>
        <taxon>Bacillati</taxon>
        <taxon>Armatimonadota</taxon>
        <taxon>Chthonomonadia</taxon>
        <taxon>Chthonomonadales</taxon>
        <taxon>Chthonomonadaceae</taxon>
        <taxon>Chthonomonas</taxon>
    </lineage>
</organism>
<evidence type="ECO:0000313" key="2">
    <source>
        <dbReference type="Proteomes" id="UP000014227"/>
    </source>
</evidence>
<dbReference type="Proteomes" id="UP000014227">
    <property type="component" value="Chromosome I"/>
</dbReference>
<evidence type="ECO:0000313" key="1">
    <source>
        <dbReference type="EMBL" id="CCW34371.1"/>
    </source>
</evidence>
<proteinExistence type="predicted"/>
<dbReference type="RefSeq" id="WP_016481933.1">
    <property type="nucleotide sequence ID" value="NC_021487.1"/>
</dbReference>
<keyword evidence="2" id="KW-1185">Reference proteome</keyword>
<protein>
    <submittedName>
        <fullName evidence="1">Uncharacterized protein</fullName>
    </submittedName>
</protein>
<dbReference type="InParanoid" id="S0ESQ7"/>
<dbReference type="AlphaFoldDB" id="S0ESQ7"/>
<sequence>MNFYMRTVGLFGVLFGLGMAIIQDGTNKMPPIPSYASLKDPASLAAIACGEPPLQIILLRQGYKVDTVRDEIEAQRFVKAGRGPVIFKPIAAYGLYKVCSAGWYPVKPASATSNNLPPPPEKHLLWRIDAPYNKQDFPPVMAGSSLQFDPGRQRFGLWVSTAGFPNETICTEDILQVYDPRFKPNDRHKAHVIPARDASGKLIPNTYLIGWEYSTNNDDQDVVTLVSNVKPVH</sequence>
<accession>S0ESQ7</accession>
<name>S0ESQ7_CHTCT</name>
<dbReference type="STRING" id="454171.CP488_00615"/>
<gene>
    <name evidence="1" type="ORF">CCALI_00538</name>
</gene>
<dbReference type="PATRIC" id="fig|1303518.3.peg.547"/>
<dbReference type="eggNOG" id="COG3401">
    <property type="taxonomic scope" value="Bacteria"/>
</dbReference>
<dbReference type="KEGG" id="ccz:CCALI_00538"/>
<dbReference type="EMBL" id="HF951689">
    <property type="protein sequence ID" value="CCW34371.1"/>
    <property type="molecule type" value="Genomic_DNA"/>
</dbReference>
<reference evidence="2" key="1">
    <citation type="submission" date="2013-03" db="EMBL/GenBank/DDBJ databases">
        <title>Genome sequence of Chthonomonas calidirosea, the first sequenced genome from the Armatimonadetes phylum (formally candidate division OP10).</title>
        <authorList>
            <person name="Lee K.C.Y."/>
            <person name="Morgan X.C."/>
            <person name="Dunfield P.F."/>
            <person name="Tamas I."/>
            <person name="Houghton K.M."/>
            <person name="Vyssotski M."/>
            <person name="Ryan J.L.J."/>
            <person name="Lagutin K."/>
            <person name="McDonald I.R."/>
            <person name="Stott M.B."/>
        </authorList>
    </citation>
    <scope>NUCLEOTIDE SEQUENCE [LARGE SCALE GENOMIC DNA]</scope>
    <source>
        <strain evidence="2">DSM 23976 / ICMP 18418 / T49</strain>
    </source>
</reference>
<dbReference type="HOGENOM" id="CLU_1188259_0_0_0"/>
<dbReference type="OrthoDB" id="264773at2"/>